<reference evidence="9" key="1">
    <citation type="submission" date="2017-02" db="EMBL/GenBank/DDBJ databases">
        <authorList>
            <person name="Varghese N."/>
            <person name="Submissions S."/>
        </authorList>
    </citation>
    <scope>NUCLEOTIDE SEQUENCE [LARGE SCALE GENOMIC DNA]</scope>
    <source>
        <strain evidence="9">UM2</strain>
    </source>
</reference>
<dbReference type="EC" id="1.13.12.3" evidence="3"/>
<evidence type="ECO:0000256" key="1">
    <source>
        <dbReference type="ARBA" id="ARBA00004814"/>
    </source>
</evidence>
<accession>A0A1T5D9K8</accession>
<dbReference type="STRING" id="439228.SAMN06295920_10513"/>
<gene>
    <name evidence="8" type="ORF">SAMN06295920_10513</name>
</gene>
<organism evidence="8 9">
    <name type="scientific">Rhizorhabdus histidinilytica</name>
    <dbReference type="NCBI Taxonomy" id="439228"/>
    <lineage>
        <taxon>Bacteria</taxon>
        <taxon>Pseudomonadati</taxon>
        <taxon>Pseudomonadota</taxon>
        <taxon>Alphaproteobacteria</taxon>
        <taxon>Sphingomonadales</taxon>
        <taxon>Sphingomonadaceae</taxon>
        <taxon>Rhizorhabdus</taxon>
    </lineage>
</organism>
<evidence type="ECO:0000313" key="8">
    <source>
        <dbReference type="EMBL" id="SKB68296.1"/>
    </source>
</evidence>
<dbReference type="GO" id="GO:0050361">
    <property type="term" value="F:tryptophan 2-monooxygenase activity"/>
    <property type="evidence" value="ECO:0007669"/>
    <property type="project" value="UniProtKB-EC"/>
</dbReference>
<protein>
    <recommendedName>
        <fullName evidence="4">Tryptophan 2-monooxygenase</fullName>
        <ecNumber evidence="3">1.13.12.3</ecNumber>
    </recommendedName>
</protein>
<comment type="catalytic activity">
    <reaction evidence="6">
        <text>L-tryptophan + O2 = indole-3-acetamide + CO2 + H2O</text>
        <dbReference type="Rhea" id="RHEA:16165"/>
        <dbReference type="ChEBI" id="CHEBI:15377"/>
        <dbReference type="ChEBI" id="CHEBI:15379"/>
        <dbReference type="ChEBI" id="CHEBI:16031"/>
        <dbReference type="ChEBI" id="CHEBI:16526"/>
        <dbReference type="ChEBI" id="CHEBI:57912"/>
        <dbReference type="EC" id="1.13.12.3"/>
    </reaction>
</comment>
<dbReference type="SUPFAM" id="SSF51905">
    <property type="entry name" value="FAD/NAD(P)-binding domain"/>
    <property type="match status" value="1"/>
</dbReference>
<dbReference type="Gene3D" id="3.50.50.60">
    <property type="entry name" value="FAD/NAD(P)-binding domain"/>
    <property type="match status" value="1"/>
</dbReference>
<evidence type="ECO:0000256" key="2">
    <source>
        <dbReference type="ARBA" id="ARBA00005833"/>
    </source>
</evidence>
<dbReference type="GO" id="GO:0009851">
    <property type="term" value="P:auxin biosynthetic process"/>
    <property type="evidence" value="ECO:0007669"/>
    <property type="project" value="UniProtKB-KW"/>
</dbReference>
<evidence type="ECO:0000256" key="3">
    <source>
        <dbReference type="ARBA" id="ARBA00012535"/>
    </source>
</evidence>
<dbReference type="SUPFAM" id="SSF54373">
    <property type="entry name" value="FAD-linked reductases, C-terminal domain"/>
    <property type="match status" value="1"/>
</dbReference>
<dbReference type="RefSeq" id="WP_079648414.1">
    <property type="nucleotide sequence ID" value="NZ_FUYM01000005.1"/>
</dbReference>
<evidence type="ECO:0000256" key="4">
    <source>
        <dbReference type="ARBA" id="ARBA00017871"/>
    </source>
</evidence>
<evidence type="ECO:0000256" key="6">
    <source>
        <dbReference type="ARBA" id="ARBA00047321"/>
    </source>
</evidence>
<dbReference type="InterPro" id="IPR036188">
    <property type="entry name" value="FAD/NAD-bd_sf"/>
</dbReference>
<feature type="domain" description="Amine oxidase" evidence="7">
    <location>
        <begin position="171"/>
        <end position="408"/>
    </location>
</feature>
<proteinExistence type="inferred from homology"/>
<evidence type="ECO:0000256" key="5">
    <source>
        <dbReference type="ARBA" id="ARBA00023070"/>
    </source>
</evidence>
<comment type="similarity">
    <text evidence="2">Belongs to the tryptophan 2-monooxygenase family.</text>
</comment>
<sequence>MDSDADHDVVIVGAGAAGIGAARTLAGRGLKLLLVDALDRIGGRAHSIRFGDWAVDLGCGYLHSAERNDWAVIGEGLGFTIDRSDPGWDRQYRDLGFTAEEQKAAGTAFDGFVERLRTDPPVSDRAADALLPGCSWNAYAEALSAYVNGTDLGQVSVRDYLAYDAAASEANWRVREGYGALIAAALPEGIAVRLGCPVTMIDHGGPVLRLETAAGTIGATRVIVTVPTSVLASGALAFRPALDDKHEAAAVLPLGLADKVFLAVDRPEHVPRDAHLIGNPHSAETGSYQLQPMGLPVVEGFFGGRAAAMLERFGQAAAAAFAIDELAALLGSGIRDRLTPLGGSAWRATPWIEGGYSHALPGMADRRAMLAAPVDDRIFFAGEACSASDFSTAHGALDTGIAAARAVLATLAPA</sequence>
<dbReference type="PANTHER" id="PTHR10742">
    <property type="entry name" value="FLAVIN MONOAMINE OXIDASE"/>
    <property type="match status" value="1"/>
</dbReference>
<dbReference type="AlphaFoldDB" id="A0A1T5D9K8"/>
<keyword evidence="9" id="KW-1185">Reference proteome</keyword>
<evidence type="ECO:0000259" key="7">
    <source>
        <dbReference type="Pfam" id="PF01593"/>
    </source>
</evidence>
<dbReference type="PANTHER" id="PTHR10742:SF410">
    <property type="entry name" value="LYSINE-SPECIFIC HISTONE DEMETHYLASE 2"/>
    <property type="match status" value="1"/>
</dbReference>
<dbReference type="Pfam" id="PF01593">
    <property type="entry name" value="Amino_oxidase"/>
    <property type="match status" value="1"/>
</dbReference>
<dbReference type="Proteomes" id="UP000189818">
    <property type="component" value="Unassembled WGS sequence"/>
</dbReference>
<dbReference type="InterPro" id="IPR050281">
    <property type="entry name" value="Flavin_monoamine_oxidase"/>
</dbReference>
<evidence type="ECO:0000313" key="9">
    <source>
        <dbReference type="Proteomes" id="UP000189818"/>
    </source>
</evidence>
<dbReference type="InterPro" id="IPR002937">
    <property type="entry name" value="Amino_oxidase"/>
</dbReference>
<dbReference type="Pfam" id="PF13450">
    <property type="entry name" value="NAD_binding_8"/>
    <property type="match status" value="1"/>
</dbReference>
<dbReference type="PRINTS" id="PR00420">
    <property type="entry name" value="RNGMNOXGNASE"/>
</dbReference>
<keyword evidence="5" id="KW-0073">Auxin biosynthesis</keyword>
<dbReference type="OrthoDB" id="337830at2"/>
<comment type="pathway">
    <text evidence="1">Plant hormone metabolism; auxin biosynthesis.</text>
</comment>
<dbReference type="EMBL" id="FUYM01000005">
    <property type="protein sequence ID" value="SKB68296.1"/>
    <property type="molecule type" value="Genomic_DNA"/>
</dbReference>
<name>A0A1T5D9K8_9SPHN</name>